<gene>
    <name evidence="6" type="ORF">Amon01_000971600</name>
</gene>
<dbReference type="Gene3D" id="1.25.40.860">
    <property type="match status" value="1"/>
</dbReference>
<evidence type="ECO:0000256" key="3">
    <source>
        <dbReference type="ARBA" id="ARBA00022884"/>
    </source>
</evidence>
<evidence type="ECO:0000313" key="7">
    <source>
        <dbReference type="Proteomes" id="UP001165063"/>
    </source>
</evidence>
<feature type="domain" description="PCI" evidence="5">
    <location>
        <begin position="40"/>
        <end position="182"/>
    </location>
</feature>
<proteinExistence type="predicted"/>
<dbReference type="GO" id="GO:0043614">
    <property type="term" value="C:multi-eIF complex"/>
    <property type="evidence" value="ECO:0007669"/>
    <property type="project" value="TreeGrafter"/>
</dbReference>
<dbReference type="GO" id="GO:0002188">
    <property type="term" value="P:translation reinitiation"/>
    <property type="evidence" value="ECO:0007669"/>
    <property type="project" value="TreeGrafter"/>
</dbReference>
<keyword evidence="4" id="KW-0648">Protein biosynthesis</keyword>
<dbReference type="GO" id="GO:0071540">
    <property type="term" value="C:eukaryotic translation initiation factor 3 complex, eIF3e"/>
    <property type="evidence" value="ECO:0007669"/>
    <property type="project" value="TreeGrafter"/>
</dbReference>
<dbReference type="Proteomes" id="UP001165063">
    <property type="component" value="Unassembled WGS sequence"/>
</dbReference>
<sequence length="182" mass="20662">MIQYYDNLAKIFSRGENALFHAAAKQKYFGLISLSPIASDKEKANAASLQLLSTLAVPKESSSDIQDDMFTKRKVNRLTSLLNFNRAPTRDSLLEQIETLNTLKTADPVLVEFYNLLENKFHPLDFNTKSKAALSKISSTPEYKPYTNDLLNVILDKLFLQVSEVYETIKLDFLVKLATFED</sequence>
<comment type="caution">
    <text evidence="6">The sequence shown here is derived from an EMBL/GenBank/DDBJ whole genome shotgun (WGS) entry which is preliminary data.</text>
</comment>
<dbReference type="PROSITE" id="PS50250">
    <property type="entry name" value="PCI"/>
    <property type="match status" value="1"/>
</dbReference>
<dbReference type="EMBL" id="BSXU01012727">
    <property type="protein sequence ID" value="GME77853.1"/>
    <property type="molecule type" value="Genomic_DNA"/>
</dbReference>
<keyword evidence="1" id="KW-0963">Cytoplasm</keyword>
<dbReference type="PANTHER" id="PTHR14005:SF0">
    <property type="entry name" value="EUKARYOTIC TRANSLATION INITIATION FACTOR 3 SUBUNIT A"/>
    <property type="match status" value="1"/>
</dbReference>
<protein>
    <submittedName>
        <fullName evidence="6">Unnamed protein product</fullName>
    </submittedName>
</protein>
<evidence type="ECO:0000313" key="6">
    <source>
        <dbReference type="EMBL" id="GME77853.1"/>
    </source>
</evidence>
<dbReference type="GO" id="GO:0003743">
    <property type="term" value="F:translation initiation factor activity"/>
    <property type="evidence" value="ECO:0007669"/>
    <property type="project" value="UniProtKB-KW"/>
</dbReference>
<dbReference type="PANTHER" id="PTHR14005">
    <property type="entry name" value="EUKARYOTIC TRANSLATION INITIATION FACTOR 3, THETA SUBUNIT"/>
    <property type="match status" value="1"/>
</dbReference>
<accession>A0A9W6WJJ5</accession>
<dbReference type="InterPro" id="IPR054711">
    <property type="entry name" value="eIF3a_PCI_TPR-like"/>
</dbReference>
<keyword evidence="3" id="KW-0694">RNA-binding</keyword>
<dbReference type="AlphaFoldDB" id="A0A9W6WJJ5"/>
<evidence type="ECO:0000256" key="4">
    <source>
        <dbReference type="ARBA" id="ARBA00022917"/>
    </source>
</evidence>
<name>A0A9W6WJJ5_AMBMO</name>
<evidence type="ECO:0000256" key="2">
    <source>
        <dbReference type="ARBA" id="ARBA00022540"/>
    </source>
</evidence>
<dbReference type="OrthoDB" id="18884at2759"/>
<keyword evidence="2" id="KW-0396">Initiation factor</keyword>
<dbReference type="GO" id="GO:0003729">
    <property type="term" value="F:mRNA binding"/>
    <property type="evidence" value="ECO:0007669"/>
    <property type="project" value="TreeGrafter"/>
</dbReference>
<organism evidence="6 7">
    <name type="scientific">Ambrosiozyma monospora</name>
    <name type="common">Yeast</name>
    <name type="synonym">Endomycopsis monosporus</name>
    <dbReference type="NCBI Taxonomy" id="43982"/>
    <lineage>
        <taxon>Eukaryota</taxon>
        <taxon>Fungi</taxon>
        <taxon>Dikarya</taxon>
        <taxon>Ascomycota</taxon>
        <taxon>Saccharomycotina</taxon>
        <taxon>Pichiomycetes</taxon>
        <taxon>Pichiales</taxon>
        <taxon>Pichiaceae</taxon>
        <taxon>Ambrosiozyma</taxon>
    </lineage>
</organism>
<dbReference type="InterPro" id="IPR027512">
    <property type="entry name" value="EIF3A"/>
</dbReference>
<dbReference type="GO" id="GO:0071541">
    <property type="term" value="C:eukaryotic translation initiation factor 3 complex, eIF3m"/>
    <property type="evidence" value="ECO:0007669"/>
    <property type="project" value="TreeGrafter"/>
</dbReference>
<dbReference type="GO" id="GO:0001732">
    <property type="term" value="P:formation of cytoplasmic translation initiation complex"/>
    <property type="evidence" value="ECO:0007669"/>
    <property type="project" value="TreeGrafter"/>
</dbReference>
<dbReference type="Pfam" id="PF22591">
    <property type="entry name" value="eIF3a_PCI_TPR-like"/>
    <property type="match status" value="1"/>
</dbReference>
<evidence type="ECO:0000259" key="5">
    <source>
        <dbReference type="PROSITE" id="PS50250"/>
    </source>
</evidence>
<dbReference type="InterPro" id="IPR000717">
    <property type="entry name" value="PCI_dom"/>
</dbReference>
<evidence type="ECO:0000256" key="1">
    <source>
        <dbReference type="ARBA" id="ARBA00022490"/>
    </source>
</evidence>
<keyword evidence="7" id="KW-1185">Reference proteome</keyword>
<reference evidence="6" key="1">
    <citation type="submission" date="2023-04" db="EMBL/GenBank/DDBJ databases">
        <title>Ambrosiozyma monospora NBRC 1965.</title>
        <authorList>
            <person name="Ichikawa N."/>
            <person name="Sato H."/>
            <person name="Tonouchi N."/>
        </authorList>
    </citation>
    <scope>NUCLEOTIDE SEQUENCE</scope>
    <source>
        <strain evidence="6">NBRC 1965</strain>
    </source>
</reference>